<feature type="signal peptide" evidence="2">
    <location>
        <begin position="1"/>
        <end position="29"/>
    </location>
</feature>
<gene>
    <name evidence="3" type="ORF">KME07_04250</name>
</gene>
<evidence type="ECO:0000256" key="2">
    <source>
        <dbReference type="SAM" id="SignalP"/>
    </source>
</evidence>
<dbReference type="EMBL" id="JAHHHV010000017">
    <property type="protein sequence ID" value="MBW4464636.1"/>
    <property type="molecule type" value="Genomic_DNA"/>
</dbReference>
<reference evidence="3" key="2">
    <citation type="journal article" date="2022" name="Microbiol. Resour. Announc.">
        <title>Metagenome Sequencing to Explore Phylogenomics of Terrestrial Cyanobacteria.</title>
        <authorList>
            <person name="Ward R.D."/>
            <person name="Stajich J.E."/>
            <person name="Johansen J.R."/>
            <person name="Huntemann M."/>
            <person name="Clum A."/>
            <person name="Foster B."/>
            <person name="Foster B."/>
            <person name="Roux S."/>
            <person name="Palaniappan K."/>
            <person name="Varghese N."/>
            <person name="Mukherjee S."/>
            <person name="Reddy T.B.K."/>
            <person name="Daum C."/>
            <person name="Copeland A."/>
            <person name="Chen I.A."/>
            <person name="Ivanova N.N."/>
            <person name="Kyrpides N.C."/>
            <person name="Shapiro N."/>
            <person name="Eloe-Fadrosh E.A."/>
            <person name="Pietrasiak N."/>
        </authorList>
    </citation>
    <scope>NUCLEOTIDE SEQUENCE</scope>
    <source>
        <strain evidence="3">GSE-TBD4-15B</strain>
    </source>
</reference>
<dbReference type="AlphaFoldDB" id="A0A951P7Z2"/>
<proteinExistence type="predicted"/>
<sequence length="129" mass="13940">MKKLLSVSAGLLGMGILLAPLAFSPKASAVYYEREPGTFPCRNSLDPQCENPTREIGETESGGWACKNNPGPDCAEPPRIGSELQKGSWVCRNNQNTPSCGNPLRFSIPDDDVENWPTYFDNSAMTTGG</sequence>
<evidence type="ECO:0008006" key="5">
    <source>
        <dbReference type="Google" id="ProtNLM"/>
    </source>
</evidence>
<organism evidence="3 4">
    <name type="scientific">Pegethrix bostrychoides GSE-TBD4-15B</name>
    <dbReference type="NCBI Taxonomy" id="2839662"/>
    <lineage>
        <taxon>Bacteria</taxon>
        <taxon>Bacillati</taxon>
        <taxon>Cyanobacteriota</taxon>
        <taxon>Cyanophyceae</taxon>
        <taxon>Oculatellales</taxon>
        <taxon>Oculatellaceae</taxon>
        <taxon>Pegethrix</taxon>
    </lineage>
</organism>
<keyword evidence="2" id="KW-0732">Signal</keyword>
<reference evidence="3" key="1">
    <citation type="submission" date="2021-05" db="EMBL/GenBank/DDBJ databases">
        <authorList>
            <person name="Pietrasiak N."/>
            <person name="Ward R."/>
            <person name="Stajich J.E."/>
            <person name="Kurbessoian T."/>
        </authorList>
    </citation>
    <scope>NUCLEOTIDE SEQUENCE</scope>
    <source>
        <strain evidence="3">GSE-TBD4-15B</strain>
    </source>
</reference>
<dbReference type="Proteomes" id="UP000707356">
    <property type="component" value="Unassembled WGS sequence"/>
</dbReference>
<name>A0A951P7Z2_9CYAN</name>
<evidence type="ECO:0000313" key="4">
    <source>
        <dbReference type="Proteomes" id="UP000707356"/>
    </source>
</evidence>
<feature type="chain" id="PRO_5037532050" description="Secreted protein" evidence="2">
    <location>
        <begin position="30"/>
        <end position="129"/>
    </location>
</feature>
<evidence type="ECO:0000313" key="3">
    <source>
        <dbReference type="EMBL" id="MBW4464636.1"/>
    </source>
</evidence>
<accession>A0A951P7Z2</accession>
<comment type="caution">
    <text evidence="3">The sequence shown here is derived from an EMBL/GenBank/DDBJ whole genome shotgun (WGS) entry which is preliminary data.</text>
</comment>
<evidence type="ECO:0000256" key="1">
    <source>
        <dbReference type="SAM" id="MobiDB-lite"/>
    </source>
</evidence>
<protein>
    <recommendedName>
        <fullName evidence="5">Secreted protein</fullName>
    </recommendedName>
</protein>
<feature type="region of interest" description="Disordered" evidence="1">
    <location>
        <begin position="43"/>
        <end position="63"/>
    </location>
</feature>